<feature type="signal peptide" evidence="1">
    <location>
        <begin position="1"/>
        <end position="24"/>
    </location>
</feature>
<protein>
    <submittedName>
        <fullName evidence="2">Uncharacterized protein</fullName>
    </submittedName>
</protein>
<gene>
    <name evidence="2" type="ORF">BOKJ2_LOCUS7677</name>
</gene>
<sequence>MSSLSLKLTLCSFLLVLAAHLAEAGCCGCGGGCCGCCQPCCNCLPCCNPPLLIKLPPTPPRLCPVPCCGCCCCKPCCCCGGRKRREIQLERAHKSYKKSSCLKKCKRCTQKQKQRHVRNAPVERRISPKFVVAPQEQQYQCKC</sequence>
<feature type="chain" id="PRO_5035681667" evidence="1">
    <location>
        <begin position="25"/>
        <end position="143"/>
    </location>
</feature>
<keyword evidence="1" id="KW-0732">Signal</keyword>
<evidence type="ECO:0000313" key="3">
    <source>
        <dbReference type="Proteomes" id="UP000614601"/>
    </source>
</evidence>
<keyword evidence="3" id="KW-1185">Reference proteome</keyword>
<name>A0A811KT79_9BILA</name>
<evidence type="ECO:0000313" key="2">
    <source>
        <dbReference type="EMBL" id="CAD5218467.1"/>
    </source>
</evidence>
<organism evidence="2 3">
    <name type="scientific">Bursaphelenchus okinawaensis</name>
    <dbReference type="NCBI Taxonomy" id="465554"/>
    <lineage>
        <taxon>Eukaryota</taxon>
        <taxon>Metazoa</taxon>
        <taxon>Ecdysozoa</taxon>
        <taxon>Nematoda</taxon>
        <taxon>Chromadorea</taxon>
        <taxon>Rhabditida</taxon>
        <taxon>Tylenchina</taxon>
        <taxon>Tylenchomorpha</taxon>
        <taxon>Aphelenchoidea</taxon>
        <taxon>Aphelenchoididae</taxon>
        <taxon>Bursaphelenchus</taxon>
    </lineage>
</organism>
<reference evidence="2" key="1">
    <citation type="submission" date="2020-09" db="EMBL/GenBank/DDBJ databases">
        <authorList>
            <person name="Kikuchi T."/>
        </authorList>
    </citation>
    <scope>NUCLEOTIDE SEQUENCE</scope>
    <source>
        <strain evidence="2">SH1</strain>
    </source>
</reference>
<dbReference type="EMBL" id="CAJFDH010000004">
    <property type="protein sequence ID" value="CAD5218467.1"/>
    <property type="molecule type" value="Genomic_DNA"/>
</dbReference>
<proteinExistence type="predicted"/>
<dbReference type="Proteomes" id="UP000614601">
    <property type="component" value="Unassembled WGS sequence"/>
</dbReference>
<comment type="caution">
    <text evidence="2">The sequence shown here is derived from an EMBL/GenBank/DDBJ whole genome shotgun (WGS) entry which is preliminary data.</text>
</comment>
<accession>A0A811KT79</accession>
<dbReference type="EMBL" id="CAJFCW020000004">
    <property type="protein sequence ID" value="CAG9110607.1"/>
    <property type="molecule type" value="Genomic_DNA"/>
</dbReference>
<dbReference type="AlphaFoldDB" id="A0A811KT79"/>
<evidence type="ECO:0000256" key="1">
    <source>
        <dbReference type="SAM" id="SignalP"/>
    </source>
</evidence>
<dbReference type="Proteomes" id="UP000783686">
    <property type="component" value="Unassembled WGS sequence"/>
</dbReference>